<evidence type="ECO:0000256" key="1">
    <source>
        <dbReference type="ARBA" id="ARBA00023002"/>
    </source>
</evidence>
<dbReference type="PANTHER" id="PTHR43157:SF31">
    <property type="entry name" value="PHOSPHATIDYLINOSITOL-GLYCAN BIOSYNTHESIS CLASS F PROTEIN"/>
    <property type="match status" value="1"/>
</dbReference>
<gene>
    <name evidence="3" type="ORF">UFOPK1591_01017</name>
</gene>
<evidence type="ECO:0000313" key="3">
    <source>
        <dbReference type="EMBL" id="CAB4565626.1"/>
    </source>
</evidence>
<feature type="region of interest" description="Disordered" evidence="2">
    <location>
        <begin position="265"/>
        <end position="292"/>
    </location>
</feature>
<dbReference type="PRINTS" id="PR00081">
    <property type="entry name" value="GDHRDH"/>
</dbReference>
<dbReference type="SUPFAM" id="SSF51735">
    <property type="entry name" value="NAD(P)-binding Rossmann-fold domains"/>
    <property type="match status" value="1"/>
</dbReference>
<dbReference type="NCBIfam" id="NF004846">
    <property type="entry name" value="PRK06197.1"/>
    <property type="match status" value="1"/>
</dbReference>
<dbReference type="InterPro" id="IPR036291">
    <property type="entry name" value="NAD(P)-bd_dom_sf"/>
</dbReference>
<dbReference type="GO" id="GO:0016491">
    <property type="term" value="F:oxidoreductase activity"/>
    <property type="evidence" value="ECO:0007669"/>
    <property type="project" value="UniProtKB-KW"/>
</dbReference>
<sequence length="310" mass="32967">MTTSNWTVADMPHLEGKTAIVTGATAGLGLVSATELAARGASVTLAVRDVARGERAARIIREAYPGAVVSVAKLDLASLSSIREFSSVFIKSHKRLDILMNNAGIMGVPQREVTADGFEAQFGTNHLGHFALTGLLLPLIKKTPGARIVTVSSNLHKTGVMNFDDLMGGVKYKAWAAYGQSKLANLLFTSELQRRLVAAKVDAIAVAAHPGWSNTSLMMSGPMKGRGAFMKWLGQSVTNRMAQSASMGALNQLYAATASDVEGNDYIGPKGKNEQSGYPHKAGRSVAAKNTTDAKRLWDESEKLTGVSYL</sequence>
<protein>
    <submittedName>
        <fullName evidence="3">Unannotated protein</fullName>
    </submittedName>
</protein>
<accession>A0A6J6DQA8</accession>
<dbReference type="AlphaFoldDB" id="A0A6J6DQA8"/>
<name>A0A6J6DQA8_9ZZZZ</name>
<dbReference type="PRINTS" id="PR00080">
    <property type="entry name" value="SDRFAMILY"/>
</dbReference>
<dbReference type="PANTHER" id="PTHR43157">
    <property type="entry name" value="PHOSPHATIDYLINOSITOL-GLYCAN BIOSYNTHESIS CLASS F PROTEIN-RELATED"/>
    <property type="match status" value="1"/>
</dbReference>
<dbReference type="CDD" id="cd05327">
    <property type="entry name" value="retinol-DH_like_SDR_c_like"/>
    <property type="match status" value="1"/>
</dbReference>
<dbReference type="Pfam" id="PF00106">
    <property type="entry name" value="adh_short"/>
    <property type="match status" value="1"/>
</dbReference>
<dbReference type="Gene3D" id="3.40.50.720">
    <property type="entry name" value="NAD(P)-binding Rossmann-like Domain"/>
    <property type="match status" value="1"/>
</dbReference>
<evidence type="ECO:0000256" key="2">
    <source>
        <dbReference type="SAM" id="MobiDB-lite"/>
    </source>
</evidence>
<proteinExistence type="predicted"/>
<dbReference type="EMBL" id="CAEZTD010000079">
    <property type="protein sequence ID" value="CAB4565626.1"/>
    <property type="molecule type" value="Genomic_DNA"/>
</dbReference>
<reference evidence="3" key="1">
    <citation type="submission" date="2020-05" db="EMBL/GenBank/DDBJ databases">
        <authorList>
            <person name="Chiriac C."/>
            <person name="Salcher M."/>
            <person name="Ghai R."/>
            <person name="Kavagutti S V."/>
        </authorList>
    </citation>
    <scope>NUCLEOTIDE SEQUENCE</scope>
</reference>
<dbReference type="InterPro" id="IPR002347">
    <property type="entry name" value="SDR_fam"/>
</dbReference>
<keyword evidence="1" id="KW-0560">Oxidoreductase</keyword>
<organism evidence="3">
    <name type="scientific">freshwater metagenome</name>
    <dbReference type="NCBI Taxonomy" id="449393"/>
    <lineage>
        <taxon>unclassified sequences</taxon>
        <taxon>metagenomes</taxon>
        <taxon>ecological metagenomes</taxon>
    </lineage>
</organism>
<dbReference type="NCBIfam" id="NF004513">
    <property type="entry name" value="PRK05854.1"/>
    <property type="match status" value="1"/>
</dbReference>